<dbReference type="Gene3D" id="3.40.430.10">
    <property type="entry name" value="Dihydrofolate Reductase, subunit A"/>
    <property type="match status" value="1"/>
</dbReference>
<dbReference type="InterPro" id="IPR024072">
    <property type="entry name" value="DHFR-like_dom_sf"/>
</dbReference>
<comment type="caution">
    <text evidence="2">The sequence shown here is derived from an EMBL/GenBank/DDBJ whole genome shotgun (WGS) entry which is preliminary data.</text>
</comment>
<dbReference type="GO" id="GO:0008703">
    <property type="term" value="F:5-amino-6-(5-phosphoribosylamino)uracil reductase activity"/>
    <property type="evidence" value="ECO:0007669"/>
    <property type="project" value="InterPro"/>
</dbReference>
<evidence type="ECO:0000313" key="2">
    <source>
        <dbReference type="EMBL" id="MXV50123.1"/>
    </source>
</evidence>
<evidence type="ECO:0000259" key="1">
    <source>
        <dbReference type="Pfam" id="PF01872"/>
    </source>
</evidence>
<dbReference type="Proteomes" id="UP000466586">
    <property type="component" value="Unassembled WGS sequence"/>
</dbReference>
<dbReference type="InterPro" id="IPR002734">
    <property type="entry name" value="RibDG_C"/>
</dbReference>
<keyword evidence="3" id="KW-1185">Reference proteome</keyword>
<organism evidence="2 3">
    <name type="scientific">Hufsiella arboris</name>
    <dbReference type="NCBI Taxonomy" id="2695275"/>
    <lineage>
        <taxon>Bacteria</taxon>
        <taxon>Pseudomonadati</taxon>
        <taxon>Bacteroidota</taxon>
        <taxon>Sphingobacteriia</taxon>
        <taxon>Sphingobacteriales</taxon>
        <taxon>Sphingobacteriaceae</taxon>
        <taxon>Hufsiella</taxon>
    </lineage>
</organism>
<dbReference type="GO" id="GO:0009231">
    <property type="term" value="P:riboflavin biosynthetic process"/>
    <property type="evidence" value="ECO:0007669"/>
    <property type="project" value="InterPro"/>
</dbReference>
<dbReference type="EMBL" id="WVHT01000002">
    <property type="protein sequence ID" value="MXV50123.1"/>
    <property type="molecule type" value="Genomic_DNA"/>
</dbReference>
<dbReference type="PANTHER" id="PTHR38011">
    <property type="entry name" value="DIHYDROFOLATE REDUCTASE FAMILY PROTEIN (AFU_ORTHOLOGUE AFUA_8G06820)"/>
    <property type="match status" value="1"/>
</dbReference>
<sequence length="175" mass="20175">MVSSLDGFIAKKDNSVSWFETSDYYEKGVSEPNAEEFLKTIDCYVMGSRTYEHALELSKSYGWVYGDVPTIVISHRELPIERPNIETYSGDLNKLINEQLKPRYKNVWLVGGALLARDFIRLKLADEIRLSILPVMLGDGMLFFDQIGHEFPLHLKEVTAYKSGMVELWYEILKE</sequence>
<gene>
    <name evidence="2" type="ORF">GS399_04010</name>
</gene>
<name>A0A7K1Y6D3_9SPHI</name>
<dbReference type="AlphaFoldDB" id="A0A7K1Y6D3"/>
<protein>
    <submittedName>
        <fullName evidence="2">Dihydrofolate reductase</fullName>
    </submittedName>
</protein>
<dbReference type="SUPFAM" id="SSF53597">
    <property type="entry name" value="Dihydrofolate reductase-like"/>
    <property type="match status" value="1"/>
</dbReference>
<feature type="domain" description="Bacterial bifunctional deaminase-reductase C-terminal" evidence="1">
    <location>
        <begin position="63"/>
        <end position="166"/>
    </location>
</feature>
<dbReference type="InterPro" id="IPR050765">
    <property type="entry name" value="Riboflavin_Biosynth_HTPR"/>
</dbReference>
<proteinExistence type="predicted"/>
<dbReference type="PANTHER" id="PTHR38011:SF11">
    <property type="entry name" value="2,5-DIAMINO-6-RIBOSYLAMINO-4(3H)-PYRIMIDINONE 5'-PHOSPHATE REDUCTASE"/>
    <property type="match status" value="1"/>
</dbReference>
<accession>A0A7K1Y6D3</accession>
<dbReference type="Pfam" id="PF01872">
    <property type="entry name" value="RibD_C"/>
    <property type="match status" value="1"/>
</dbReference>
<evidence type="ECO:0000313" key="3">
    <source>
        <dbReference type="Proteomes" id="UP000466586"/>
    </source>
</evidence>
<reference evidence="2 3" key="1">
    <citation type="submission" date="2019-11" db="EMBL/GenBank/DDBJ databases">
        <title>Pedobacter sp. HMF7647 Genome sequencing and assembly.</title>
        <authorList>
            <person name="Kang H."/>
            <person name="Kim H."/>
            <person name="Joh K."/>
        </authorList>
    </citation>
    <scope>NUCLEOTIDE SEQUENCE [LARGE SCALE GENOMIC DNA]</scope>
    <source>
        <strain evidence="2 3">HMF7647</strain>
    </source>
</reference>